<accession>A0ABR1QB41</accession>
<evidence type="ECO:0000313" key="2">
    <source>
        <dbReference type="EMBL" id="KAK7951203.1"/>
    </source>
</evidence>
<feature type="compositionally biased region" description="Polar residues" evidence="1">
    <location>
        <begin position="373"/>
        <end position="382"/>
    </location>
</feature>
<feature type="compositionally biased region" description="Polar residues" evidence="1">
    <location>
        <begin position="81"/>
        <end position="92"/>
    </location>
</feature>
<reference evidence="2 3" key="1">
    <citation type="submission" date="2023-01" db="EMBL/GenBank/DDBJ databases">
        <title>Analysis of 21 Apiospora genomes using comparative genomics revels a genus with tremendous synthesis potential of carbohydrate active enzymes and secondary metabolites.</title>
        <authorList>
            <person name="Sorensen T."/>
        </authorList>
    </citation>
    <scope>NUCLEOTIDE SEQUENCE [LARGE SCALE GENOMIC DNA]</scope>
    <source>
        <strain evidence="2 3">CBS 24483</strain>
    </source>
</reference>
<protein>
    <submittedName>
        <fullName evidence="2">Uncharacterized protein</fullName>
    </submittedName>
</protein>
<feature type="compositionally biased region" description="Basic and acidic residues" evidence="1">
    <location>
        <begin position="423"/>
        <end position="432"/>
    </location>
</feature>
<feature type="region of interest" description="Disordered" evidence="1">
    <location>
        <begin position="228"/>
        <end position="382"/>
    </location>
</feature>
<feature type="compositionally biased region" description="Basic and acidic residues" evidence="1">
    <location>
        <begin position="401"/>
        <end position="414"/>
    </location>
</feature>
<evidence type="ECO:0000256" key="1">
    <source>
        <dbReference type="SAM" id="MobiDB-lite"/>
    </source>
</evidence>
<feature type="compositionally biased region" description="Basic residues" evidence="1">
    <location>
        <begin position="280"/>
        <end position="290"/>
    </location>
</feature>
<sequence>MVSSSNSIRKQQSLARVAVLGPYAGIDQPDVLDPAVRTTTPLTALENELRGKSSNDSIGAVVATRPDAEELTRKRERRRSIVSSTNGHSGSNGAAAAAAAAAAVAAGRGRRDSSSRHSVKPRRTSLESVRSRDRASLLAESVTSSSSNSHSYSPESSSHTLESAGREYFYEQLALKRAEAASCGGDSSAILDDSDHDRQSLRSSAVLRPVQGNAQSFKAKSEAGYYLGSGSREKRRQSRAYPPMVRNSILGDMPEWSSDAMKGINLSKDKRPSSSTSSSSHHHDRSRRRSSAATVIAASSHMEQQEPKTPTEKPRGRKRRGAVSTRSSSVSGATNDQDDAKSAYSGYSTATYSHYPRGEGYPYHSAAGKRTSWRLSSGVESTRAQDLAAVADDLQRQLAHEKKKVRELEREREREHRRRQKREQKEVLRVDSVDFEMCSPPPAASNTAAADTAPSLRRR</sequence>
<feature type="region of interest" description="Disordered" evidence="1">
    <location>
        <begin position="401"/>
        <end position="459"/>
    </location>
</feature>
<feature type="compositionally biased region" description="Low complexity" evidence="1">
    <location>
        <begin position="444"/>
        <end position="459"/>
    </location>
</feature>
<dbReference type="GeneID" id="92076215"/>
<comment type="caution">
    <text evidence="2">The sequence shown here is derived from an EMBL/GenBank/DDBJ whole genome shotgun (WGS) entry which is preliminary data.</text>
</comment>
<feature type="compositionally biased region" description="Basic and acidic residues" evidence="1">
    <location>
        <begin position="303"/>
        <end position="314"/>
    </location>
</feature>
<dbReference type="EMBL" id="JAQQWE010000005">
    <property type="protein sequence ID" value="KAK7951203.1"/>
    <property type="molecule type" value="Genomic_DNA"/>
</dbReference>
<feature type="compositionally biased region" description="Low complexity" evidence="1">
    <location>
        <begin position="136"/>
        <end position="160"/>
    </location>
</feature>
<keyword evidence="3" id="KW-1185">Reference proteome</keyword>
<proteinExistence type="predicted"/>
<feature type="compositionally biased region" description="Polar residues" evidence="1">
    <location>
        <begin position="324"/>
        <end position="335"/>
    </location>
</feature>
<feature type="compositionally biased region" description="Low complexity" evidence="1">
    <location>
        <begin position="291"/>
        <end position="301"/>
    </location>
</feature>
<organism evidence="2 3">
    <name type="scientific">Apiospora aurea</name>
    <dbReference type="NCBI Taxonomy" id="335848"/>
    <lineage>
        <taxon>Eukaryota</taxon>
        <taxon>Fungi</taxon>
        <taxon>Dikarya</taxon>
        <taxon>Ascomycota</taxon>
        <taxon>Pezizomycotina</taxon>
        <taxon>Sordariomycetes</taxon>
        <taxon>Xylariomycetidae</taxon>
        <taxon>Amphisphaeriales</taxon>
        <taxon>Apiosporaceae</taxon>
        <taxon>Apiospora</taxon>
    </lineage>
</organism>
<gene>
    <name evidence="2" type="ORF">PG986_006931</name>
</gene>
<feature type="compositionally biased region" description="Low complexity" evidence="1">
    <location>
        <begin position="94"/>
        <end position="107"/>
    </location>
</feature>
<feature type="compositionally biased region" description="Low complexity" evidence="1">
    <location>
        <begin position="342"/>
        <end position="355"/>
    </location>
</feature>
<feature type="region of interest" description="Disordered" evidence="1">
    <location>
        <begin position="46"/>
        <end position="160"/>
    </location>
</feature>
<dbReference type="RefSeq" id="XP_066699265.1">
    <property type="nucleotide sequence ID" value="XM_066843153.1"/>
</dbReference>
<evidence type="ECO:0000313" key="3">
    <source>
        <dbReference type="Proteomes" id="UP001391051"/>
    </source>
</evidence>
<name>A0ABR1QB41_9PEZI</name>
<dbReference type="Proteomes" id="UP001391051">
    <property type="component" value="Unassembled WGS sequence"/>
</dbReference>